<dbReference type="EMBL" id="JAAIUW010000005">
    <property type="protein sequence ID" value="KAF7829547.1"/>
    <property type="molecule type" value="Genomic_DNA"/>
</dbReference>
<proteinExistence type="predicted"/>
<reference evidence="2" key="1">
    <citation type="submission" date="2020-09" db="EMBL/GenBank/DDBJ databases">
        <title>Genome-Enabled Discovery of Anthraquinone Biosynthesis in Senna tora.</title>
        <authorList>
            <person name="Kang S.-H."/>
            <person name="Pandey R.P."/>
            <person name="Lee C.-M."/>
            <person name="Sim J.-S."/>
            <person name="Jeong J.-T."/>
            <person name="Choi B.-S."/>
            <person name="Jung M."/>
            <person name="Ginzburg D."/>
            <person name="Zhao K."/>
            <person name="Won S.Y."/>
            <person name="Oh T.-J."/>
            <person name="Yu Y."/>
            <person name="Kim N.-H."/>
            <person name="Lee O.R."/>
            <person name="Lee T.-H."/>
            <person name="Bashyal P."/>
            <person name="Kim T.-S."/>
            <person name="Lee W.-H."/>
            <person name="Kawkins C."/>
            <person name="Kim C.-K."/>
            <person name="Kim J.S."/>
            <person name="Ahn B.O."/>
            <person name="Rhee S.Y."/>
            <person name="Sohng J.K."/>
        </authorList>
    </citation>
    <scope>NUCLEOTIDE SEQUENCE</scope>
    <source>
        <tissue evidence="2">Leaf</tissue>
    </source>
</reference>
<evidence type="ECO:0000313" key="3">
    <source>
        <dbReference type="Proteomes" id="UP000634136"/>
    </source>
</evidence>
<sequence length="27" mass="2967">MGMSRGVNEKKAKGNLDGAKEREDFAK</sequence>
<accession>A0A834TWU4</accession>
<dbReference type="AlphaFoldDB" id="A0A834TWU4"/>
<organism evidence="2 3">
    <name type="scientific">Senna tora</name>
    <dbReference type="NCBI Taxonomy" id="362788"/>
    <lineage>
        <taxon>Eukaryota</taxon>
        <taxon>Viridiplantae</taxon>
        <taxon>Streptophyta</taxon>
        <taxon>Embryophyta</taxon>
        <taxon>Tracheophyta</taxon>
        <taxon>Spermatophyta</taxon>
        <taxon>Magnoliopsida</taxon>
        <taxon>eudicotyledons</taxon>
        <taxon>Gunneridae</taxon>
        <taxon>Pentapetalae</taxon>
        <taxon>rosids</taxon>
        <taxon>fabids</taxon>
        <taxon>Fabales</taxon>
        <taxon>Fabaceae</taxon>
        <taxon>Caesalpinioideae</taxon>
        <taxon>Cassia clade</taxon>
        <taxon>Senna</taxon>
    </lineage>
</organism>
<evidence type="ECO:0000256" key="1">
    <source>
        <dbReference type="SAM" id="MobiDB-lite"/>
    </source>
</evidence>
<dbReference type="Proteomes" id="UP000634136">
    <property type="component" value="Unassembled WGS sequence"/>
</dbReference>
<keyword evidence="3" id="KW-1185">Reference proteome</keyword>
<feature type="compositionally biased region" description="Basic and acidic residues" evidence="1">
    <location>
        <begin position="7"/>
        <end position="27"/>
    </location>
</feature>
<protein>
    <submittedName>
        <fullName evidence="2">Uncharacterized protein</fullName>
    </submittedName>
</protein>
<evidence type="ECO:0000313" key="2">
    <source>
        <dbReference type="EMBL" id="KAF7829547.1"/>
    </source>
</evidence>
<gene>
    <name evidence="2" type="ORF">G2W53_011880</name>
</gene>
<comment type="caution">
    <text evidence="2">The sequence shown here is derived from an EMBL/GenBank/DDBJ whole genome shotgun (WGS) entry which is preliminary data.</text>
</comment>
<name>A0A834TWU4_9FABA</name>
<feature type="region of interest" description="Disordered" evidence="1">
    <location>
        <begin position="1"/>
        <end position="27"/>
    </location>
</feature>